<feature type="region of interest" description="Disordered" evidence="1">
    <location>
        <begin position="101"/>
        <end position="186"/>
    </location>
</feature>
<comment type="caution">
    <text evidence="2">The sequence shown here is derived from an EMBL/GenBank/DDBJ whole genome shotgun (WGS) entry which is preliminary data.</text>
</comment>
<feature type="compositionally biased region" description="Acidic residues" evidence="1">
    <location>
        <begin position="110"/>
        <end position="128"/>
    </location>
</feature>
<sequence length="364" mass="41007">MGDVSETCTRNPSKRKASTKRKNRNEDDVEMGDVHMDLEKFPSTSTFNPKKVSDGVDMEDMDGNRMSGLLFTQEMPFYSPDHMMVDVVQHAQHLEVEEQIVVEKEGDKQGEEEEEEEEEEDDDDDDDDERKGEGEGEGEQEVEKEEQVPLTPPLNKRLRTRLQKSDGNDDRMVDERRKGEGPNQRWGPSSDMTYILKFFCVLDSMVLQTTDKKVATVKVDHVGTDAIDVRKRLLVRLVLSPHNQLRDVSITAVLLLFCCCTVKLSQAPLLGMDYVYSSVVLAVEVLRSSGFVKYCTKGHVPSFLWFIYSAASRYSKLLFSSALAATLFSRDMVSVALFSRDNSDVAAIAAVYHFSGCGHNPCCC</sequence>
<organism evidence="2 3">
    <name type="scientific">Rhododendron griersonianum</name>
    <dbReference type="NCBI Taxonomy" id="479676"/>
    <lineage>
        <taxon>Eukaryota</taxon>
        <taxon>Viridiplantae</taxon>
        <taxon>Streptophyta</taxon>
        <taxon>Embryophyta</taxon>
        <taxon>Tracheophyta</taxon>
        <taxon>Spermatophyta</taxon>
        <taxon>Magnoliopsida</taxon>
        <taxon>eudicotyledons</taxon>
        <taxon>Gunneridae</taxon>
        <taxon>Pentapetalae</taxon>
        <taxon>asterids</taxon>
        <taxon>Ericales</taxon>
        <taxon>Ericaceae</taxon>
        <taxon>Ericoideae</taxon>
        <taxon>Rhodoreae</taxon>
        <taxon>Rhododendron</taxon>
    </lineage>
</organism>
<reference evidence="2" key="1">
    <citation type="submission" date="2020-08" db="EMBL/GenBank/DDBJ databases">
        <title>Plant Genome Project.</title>
        <authorList>
            <person name="Zhang R.-G."/>
        </authorList>
    </citation>
    <scope>NUCLEOTIDE SEQUENCE</scope>
    <source>
        <strain evidence="2">WSP0</strain>
        <tissue evidence="2">Leaf</tissue>
    </source>
</reference>
<evidence type="ECO:0000313" key="3">
    <source>
        <dbReference type="Proteomes" id="UP000823749"/>
    </source>
</evidence>
<proteinExistence type="predicted"/>
<protein>
    <submittedName>
        <fullName evidence="2">Uncharacterized protein</fullName>
    </submittedName>
</protein>
<keyword evidence="3" id="KW-1185">Reference proteome</keyword>
<dbReference type="Proteomes" id="UP000823749">
    <property type="component" value="Chromosome 11"/>
</dbReference>
<feature type="region of interest" description="Disordered" evidence="1">
    <location>
        <begin position="1"/>
        <end position="60"/>
    </location>
</feature>
<evidence type="ECO:0000256" key="1">
    <source>
        <dbReference type="SAM" id="MobiDB-lite"/>
    </source>
</evidence>
<dbReference type="AlphaFoldDB" id="A0AAV6I539"/>
<dbReference type="EMBL" id="JACTNZ010000011">
    <property type="protein sequence ID" value="KAG5523793.1"/>
    <property type="molecule type" value="Genomic_DNA"/>
</dbReference>
<feature type="compositionally biased region" description="Basic residues" evidence="1">
    <location>
        <begin position="12"/>
        <end position="23"/>
    </location>
</feature>
<feature type="compositionally biased region" description="Polar residues" evidence="1">
    <location>
        <begin position="1"/>
        <end position="11"/>
    </location>
</feature>
<gene>
    <name evidence="2" type="ORF">RHGRI_030699</name>
</gene>
<name>A0AAV6I539_9ERIC</name>
<evidence type="ECO:0000313" key="2">
    <source>
        <dbReference type="EMBL" id="KAG5523793.1"/>
    </source>
</evidence>
<feature type="compositionally biased region" description="Basic and acidic residues" evidence="1">
    <location>
        <begin position="163"/>
        <end position="180"/>
    </location>
</feature>
<accession>A0AAV6I539</accession>
<feature type="compositionally biased region" description="Acidic residues" evidence="1">
    <location>
        <begin position="135"/>
        <end position="144"/>
    </location>
</feature>